<reference evidence="3 4" key="1">
    <citation type="journal article" date="2014" name="BMC Genomics">
        <title>Genome sequencing of four Aureobasidium pullulans varieties: biotechnological potential, stress tolerance, and description of new species.</title>
        <authorList>
            <person name="Gostin Ar C."/>
            <person name="Ohm R.A."/>
            <person name="Kogej T."/>
            <person name="Sonjak S."/>
            <person name="Turk M."/>
            <person name="Zajc J."/>
            <person name="Zalar P."/>
            <person name="Grube M."/>
            <person name="Sun H."/>
            <person name="Han J."/>
            <person name="Sharma A."/>
            <person name="Chiniquy J."/>
            <person name="Ngan C.Y."/>
            <person name="Lipzen A."/>
            <person name="Barry K."/>
            <person name="Grigoriev I.V."/>
            <person name="Gunde-Cimerman N."/>
        </authorList>
    </citation>
    <scope>NUCLEOTIDE SEQUENCE [LARGE SCALE GENOMIC DNA]</scope>
    <source>
        <strain evidence="3 4">EXF-150</strain>
    </source>
</reference>
<dbReference type="Pfam" id="PF00293">
    <property type="entry name" value="NUDIX"/>
    <property type="match status" value="1"/>
</dbReference>
<sequence length="165" mass="18499">MAKSSYRSLLSSDEFVISCGTVPLDITHKKVLLVRERKTNEFLLPKGRKDMGEDLQATAVRETIEETGYAATILPLKTATHATNDHGGKHTEPIARTERKSGDVLKTIYWFASSVDSQGAHQQDTQQEGEDFESVWMNPDEAIERLTYHDDREVARMVIDAAFGT</sequence>
<evidence type="ECO:0000259" key="2">
    <source>
        <dbReference type="PROSITE" id="PS51462"/>
    </source>
</evidence>
<evidence type="ECO:0000313" key="3">
    <source>
        <dbReference type="EMBL" id="KEQ85362.1"/>
    </source>
</evidence>
<dbReference type="EMBL" id="KL584980">
    <property type="protein sequence ID" value="KEQ85362.1"/>
    <property type="molecule type" value="Genomic_DNA"/>
</dbReference>
<dbReference type="HOGENOM" id="CLU_037162_2_2_1"/>
<dbReference type="InterPro" id="IPR000086">
    <property type="entry name" value="NUDIX_hydrolase_dom"/>
</dbReference>
<accession>A0A074XTR7</accession>
<dbReference type="GO" id="GO:0006167">
    <property type="term" value="P:AMP biosynthetic process"/>
    <property type="evidence" value="ECO:0007669"/>
    <property type="project" value="TreeGrafter"/>
</dbReference>
<evidence type="ECO:0000256" key="1">
    <source>
        <dbReference type="ARBA" id="ARBA00022801"/>
    </source>
</evidence>
<dbReference type="GO" id="GO:0006754">
    <property type="term" value="P:ATP biosynthetic process"/>
    <property type="evidence" value="ECO:0007669"/>
    <property type="project" value="TreeGrafter"/>
</dbReference>
<dbReference type="GeneID" id="40746004"/>
<dbReference type="OrthoDB" id="10259236at2759"/>
<keyword evidence="4" id="KW-1185">Reference proteome</keyword>
<dbReference type="InterPro" id="IPR051325">
    <property type="entry name" value="Nudix_hydrolase_domain"/>
</dbReference>
<dbReference type="AlphaFoldDB" id="A0A074XTR7"/>
<dbReference type="Gene3D" id="3.90.79.10">
    <property type="entry name" value="Nucleoside Triphosphate Pyrophosphohydrolase"/>
    <property type="match status" value="1"/>
</dbReference>
<dbReference type="RefSeq" id="XP_029761549.1">
    <property type="nucleotide sequence ID" value="XM_029903698.1"/>
</dbReference>
<dbReference type="PANTHER" id="PTHR21340">
    <property type="entry name" value="DIADENOSINE 5,5-P1,P4-TETRAPHOSPHATE PYROPHOSPHOHYDROLASE MUTT"/>
    <property type="match status" value="1"/>
</dbReference>
<dbReference type="Proteomes" id="UP000030706">
    <property type="component" value="Unassembled WGS sequence"/>
</dbReference>
<dbReference type="PROSITE" id="PS00893">
    <property type="entry name" value="NUDIX_BOX"/>
    <property type="match status" value="1"/>
</dbReference>
<evidence type="ECO:0000313" key="4">
    <source>
        <dbReference type="Proteomes" id="UP000030706"/>
    </source>
</evidence>
<proteinExistence type="predicted"/>
<dbReference type="GO" id="GO:0004081">
    <property type="term" value="F:bis(5'-nucleosyl)-tetraphosphatase (asymmetrical) activity"/>
    <property type="evidence" value="ECO:0007669"/>
    <property type="project" value="TreeGrafter"/>
</dbReference>
<keyword evidence="1" id="KW-0378">Hydrolase</keyword>
<feature type="domain" description="Nudix hydrolase" evidence="2">
    <location>
        <begin position="14"/>
        <end position="159"/>
    </location>
</feature>
<organism evidence="3 4">
    <name type="scientific">Aureobasidium pullulans EXF-150</name>
    <dbReference type="NCBI Taxonomy" id="1043002"/>
    <lineage>
        <taxon>Eukaryota</taxon>
        <taxon>Fungi</taxon>
        <taxon>Dikarya</taxon>
        <taxon>Ascomycota</taxon>
        <taxon>Pezizomycotina</taxon>
        <taxon>Dothideomycetes</taxon>
        <taxon>Dothideomycetidae</taxon>
        <taxon>Dothideales</taxon>
        <taxon>Saccotheciaceae</taxon>
        <taxon>Aureobasidium</taxon>
    </lineage>
</organism>
<dbReference type="PROSITE" id="PS51462">
    <property type="entry name" value="NUDIX"/>
    <property type="match status" value="1"/>
</dbReference>
<dbReference type="InterPro" id="IPR015797">
    <property type="entry name" value="NUDIX_hydrolase-like_dom_sf"/>
</dbReference>
<protein>
    <submittedName>
        <fullName evidence="3">NUDIX domain-containing protein</fullName>
    </submittedName>
</protein>
<dbReference type="SUPFAM" id="SSF55811">
    <property type="entry name" value="Nudix"/>
    <property type="match status" value="1"/>
</dbReference>
<dbReference type="InterPro" id="IPR020084">
    <property type="entry name" value="NUDIX_hydrolase_CS"/>
</dbReference>
<dbReference type="PANTHER" id="PTHR21340:SF0">
    <property type="entry name" value="BIS(5'-NUCLEOSYL)-TETRAPHOSPHATASE [ASYMMETRICAL]"/>
    <property type="match status" value="1"/>
</dbReference>
<gene>
    <name evidence="3" type="ORF">M438DRAFT_334269</name>
</gene>
<name>A0A074XTR7_AURPU</name>